<accession>A0A939S946</accession>
<protein>
    <submittedName>
        <fullName evidence="5">Sugar ABC transporter substrate-binding protein</fullName>
    </submittedName>
</protein>
<dbReference type="PANTHER" id="PTHR46847">
    <property type="entry name" value="D-ALLOSE-BINDING PERIPLASMIC PROTEIN-RELATED"/>
    <property type="match status" value="1"/>
</dbReference>
<dbReference type="CDD" id="cd01536">
    <property type="entry name" value="PBP1_ABC_sugar_binding-like"/>
    <property type="match status" value="1"/>
</dbReference>
<dbReference type="PANTHER" id="PTHR46847:SF1">
    <property type="entry name" value="D-ALLOSE-BINDING PERIPLASMIC PROTEIN-RELATED"/>
    <property type="match status" value="1"/>
</dbReference>
<evidence type="ECO:0000313" key="5">
    <source>
        <dbReference type="EMBL" id="MBO1900552.1"/>
    </source>
</evidence>
<dbReference type="Pfam" id="PF13407">
    <property type="entry name" value="Peripla_BP_4"/>
    <property type="match status" value="1"/>
</dbReference>
<sequence length="381" mass="39289">MQIRNAPKGVVAAMAGAAAIALTFSGCTSGEADEEPGGTAAGGDQDCLAQVQPAVDEGLQPSALVAPESPLDLDSLAGSSIWHLTNSHNQFSTEMAAGVEEAGEAAGVDVTVFDGQNSTSRYSEGINQAIAQGADGIILMAIQPSVVAEDLKAAEAAGIRVLSTLNGDPDEPVEAGTFGNLTADYTADGELMAKWVLADSGCTANSVVIQSSPVHVWDLATKGFEAATEEFCAEACGVEVIDLDPANIANDLGNQLQTKLQTNPDIDYVVPVWDSAIPLVSPVVATAGRPITVFAHDGITESLQLISEGTDQQGTLAMAPSGWIGWAAFDEVARAILGEPSPGYVIPTRLVTRENVGDGSLASVSPEYVDFQSAFIDAWQG</sequence>
<dbReference type="GO" id="GO:0030246">
    <property type="term" value="F:carbohydrate binding"/>
    <property type="evidence" value="ECO:0007669"/>
    <property type="project" value="UniProtKB-ARBA"/>
</dbReference>
<keyword evidence="3" id="KW-0732">Signal</keyword>
<evidence type="ECO:0000256" key="3">
    <source>
        <dbReference type="ARBA" id="ARBA00022729"/>
    </source>
</evidence>
<reference evidence="5" key="1">
    <citation type="submission" date="2021-03" db="EMBL/GenBank/DDBJ databases">
        <title>Leucobacter chromiisoli sp. nov., isolated from chromium-containing soil of chemical plant.</title>
        <authorList>
            <person name="Xu Z."/>
        </authorList>
    </citation>
    <scope>NUCLEOTIDE SEQUENCE</scope>
    <source>
        <strain evidence="5">S27</strain>
    </source>
</reference>
<evidence type="ECO:0000256" key="2">
    <source>
        <dbReference type="ARBA" id="ARBA00007639"/>
    </source>
</evidence>
<evidence type="ECO:0000256" key="1">
    <source>
        <dbReference type="ARBA" id="ARBA00004196"/>
    </source>
</evidence>
<comment type="caution">
    <text evidence="5">The sequence shown here is derived from an EMBL/GenBank/DDBJ whole genome shotgun (WGS) entry which is preliminary data.</text>
</comment>
<comment type="subcellular location">
    <subcellularLocation>
        <location evidence="1">Cell envelope</location>
    </subcellularLocation>
</comment>
<dbReference type="InterPro" id="IPR028082">
    <property type="entry name" value="Peripla_BP_I"/>
</dbReference>
<name>A0A939S946_9MICO</name>
<evidence type="ECO:0000313" key="6">
    <source>
        <dbReference type="Proteomes" id="UP000664382"/>
    </source>
</evidence>
<proteinExistence type="inferred from homology"/>
<dbReference type="Gene3D" id="3.40.50.2300">
    <property type="match status" value="2"/>
</dbReference>
<organism evidence="5 6">
    <name type="scientific">Leucobacter weissii</name>
    <dbReference type="NCBI Taxonomy" id="1983706"/>
    <lineage>
        <taxon>Bacteria</taxon>
        <taxon>Bacillati</taxon>
        <taxon>Actinomycetota</taxon>
        <taxon>Actinomycetes</taxon>
        <taxon>Micrococcales</taxon>
        <taxon>Microbacteriaceae</taxon>
        <taxon>Leucobacter</taxon>
    </lineage>
</organism>
<dbReference type="EMBL" id="JAGDYM010000003">
    <property type="protein sequence ID" value="MBO1900552.1"/>
    <property type="molecule type" value="Genomic_DNA"/>
</dbReference>
<dbReference type="AlphaFoldDB" id="A0A939S946"/>
<evidence type="ECO:0000259" key="4">
    <source>
        <dbReference type="Pfam" id="PF13407"/>
    </source>
</evidence>
<dbReference type="SUPFAM" id="SSF53822">
    <property type="entry name" value="Periplasmic binding protein-like I"/>
    <property type="match status" value="1"/>
</dbReference>
<dbReference type="PROSITE" id="PS51257">
    <property type="entry name" value="PROKAR_LIPOPROTEIN"/>
    <property type="match status" value="1"/>
</dbReference>
<comment type="similarity">
    <text evidence="2">Belongs to the bacterial solute-binding protein 2 family.</text>
</comment>
<dbReference type="RefSeq" id="WP_208095197.1">
    <property type="nucleotide sequence ID" value="NZ_JAGDYM010000003.1"/>
</dbReference>
<keyword evidence="6" id="KW-1185">Reference proteome</keyword>
<dbReference type="Proteomes" id="UP000664382">
    <property type="component" value="Unassembled WGS sequence"/>
</dbReference>
<dbReference type="InterPro" id="IPR025997">
    <property type="entry name" value="SBP_2_dom"/>
</dbReference>
<gene>
    <name evidence="5" type="ORF">J4H92_01150</name>
</gene>
<feature type="domain" description="Periplasmic binding protein" evidence="4">
    <location>
        <begin position="86"/>
        <end position="339"/>
    </location>
</feature>
<dbReference type="GO" id="GO:0030313">
    <property type="term" value="C:cell envelope"/>
    <property type="evidence" value="ECO:0007669"/>
    <property type="project" value="UniProtKB-SubCell"/>
</dbReference>